<comment type="cofactor">
    <cofactor evidence="1">
        <name>FAD</name>
        <dbReference type="ChEBI" id="CHEBI:57692"/>
    </cofactor>
</comment>
<dbReference type="InterPro" id="IPR039421">
    <property type="entry name" value="Type_1_exporter"/>
</dbReference>
<evidence type="ECO:0000313" key="22">
    <source>
        <dbReference type="EMBL" id="RRO85949.1"/>
    </source>
</evidence>
<comment type="caution">
    <text evidence="22">The sequence shown here is derived from an EMBL/GenBank/DDBJ whole genome shotgun (WGS) entry which is preliminary data.</text>
</comment>
<keyword evidence="13 18" id="KW-0472">Membrane</keyword>
<dbReference type="Proteomes" id="UP000276526">
    <property type="component" value="Unassembled WGS sequence"/>
</dbReference>
<dbReference type="PANTHER" id="PTHR24221">
    <property type="entry name" value="ATP-BINDING CASSETTE SUB-FAMILY B"/>
    <property type="match status" value="1"/>
</dbReference>
<accession>A0A426PXV2</accession>
<feature type="transmembrane region" description="Helical" evidence="18">
    <location>
        <begin position="459"/>
        <end position="477"/>
    </location>
</feature>
<dbReference type="GO" id="GO:0034040">
    <property type="term" value="F:ATPase-coupled lipid transmembrane transporter activity"/>
    <property type="evidence" value="ECO:0007669"/>
    <property type="project" value="TreeGrafter"/>
</dbReference>
<sequence length="879" mass="93804">MGKGFQGAVLRTLGAREHLLTVTGTTRVAEHFHRVTFHSDTMLDPEGETPATWVRLWFPDPEGGPKMFQRGYTLLDADPATGTFSVEFVIHHPSGPAAHWAENAEVGDTLVGMRFGARPFELLDPPPEGYLLLGDLAAYPAIASIARAVPADIPVVVYLESHSPHDRDIPLVSGPNITVEWVEDLPDGQGLAQAVRGGEWTGWYAWVTAESLTTRRAKTVLQREFEFTRATLHSQAYWVSGRSMGTSRSLDEAGDTPGTPAAATADGASATPAPAAAHPARTASAPRPGTGGPGTPDTGTGPATRRKEPGVLRPARGALVAGGIAQGLLSLLQIVPFILFAELARLFLDGADRERFVSTAVAALVVMGLSAFGTAALVFAMHLYDARFAATVRRRLMRKLTTLPLGWFGERQPGDVKKLVADDVQALHYLVTHAVLDLVGAVVTPLATLIYLFAVQWRLGLVLLLPIIAFFGVMVSISRRDADKVVQSQRLVARASGEAQTFISTRDQARVFGPSSVVDLPGTLRRTGDFVEEWQLDTGPAKILAVMINRPTTVLGILVVAAWLLMTPGWLTAADLVPFLVLGTSFGGQLLAVTTNTGALVTGLESRDGLELMLGTPGLAGPADRPAPDGHIRFSGVRFGYGPGHTVLPDLDLRLEAGTVTALVGPSGAGKSTVAALLARLWDPQAGQISIDGRDLRDMTQDELYSTVTILLQDVQLIRATVRENIALTRPDATAAEVEAAARAAHVHDTVAALPQGYDTVVDTDRLSGGERQRIGIARALLADTPVVVLDEATAAADPDSEWAIRQGLSRLLEGRTVLMIAHRLHTVRDADRIVVLDRGRVVESGTHDDLLAADGLYAGLWRATTPAVPTAHPTEETR</sequence>
<evidence type="ECO:0000256" key="3">
    <source>
        <dbReference type="ARBA" id="ARBA00022448"/>
    </source>
</evidence>
<evidence type="ECO:0000256" key="2">
    <source>
        <dbReference type="ARBA" id="ARBA00004429"/>
    </source>
</evidence>
<reference evidence="22 23" key="1">
    <citation type="submission" date="2018-01" db="EMBL/GenBank/DDBJ databases">
        <title>Twenty Corynebacterium bovis Genomes.</title>
        <authorList>
            <person name="Gulvik C.A."/>
        </authorList>
    </citation>
    <scope>NUCLEOTIDE SEQUENCE [LARGE SCALE GENOMIC DNA]</scope>
    <source>
        <strain evidence="22 23">F6900</strain>
    </source>
</reference>
<dbReference type="InterPro" id="IPR011527">
    <property type="entry name" value="ABC1_TM_dom"/>
</dbReference>
<dbReference type="InterPro" id="IPR017871">
    <property type="entry name" value="ABC_transporter-like_CS"/>
</dbReference>
<dbReference type="PROSITE" id="PS51384">
    <property type="entry name" value="FAD_FR"/>
    <property type="match status" value="1"/>
</dbReference>
<dbReference type="GO" id="GO:0016491">
    <property type="term" value="F:oxidoreductase activity"/>
    <property type="evidence" value="ECO:0007669"/>
    <property type="project" value="InterPro"/>
</dbReference>
<dbReference type="Gene3D" id="3.40.50.300">
    <property type="entry name" value="P-loop containing nucleotide triphosphate hydrolases"/>
    <property type="match status" value="1"/>
</dbReference>
<dbReference type="SUPFAM" id="SSF90123">
    <property type="entry name" value="ABC transporter transmembrane region"/>
    <property type="match status" value="1"/>
</dbReference>
<organism evidence="22 23">
    <name type="scientific">Corynebacterium bovis</name>
    <dbReference type="NCBI Taxonomy" id="36808"/>
    <lineage>
        <taxon>Bacteria</taxon>
        <taxon>Bacillati</taxon>
        <taxon>Actinomycetota</taxon>
        <taxon>Actinomycetes</taxon>
        <taxon>Mycobacteriales</taxon>
        <taxon>Corynebacteriaceae</taxon>
        <taxon>Corynebacterium</taxon>
    </lineage>
</organism>
<keyword evidence="3" id="KW-0813">Transport</keyword>
<evidence type="ECO:0000256" key="14">
    <source>
        <dbReference type="ARBA" id="ARBA00023455"/>
    </source>
</evidence>
<feature type="region of interest" description="Disordered" evidence="17">
    <location>
        <begin position="245"/>
        <end position="311"/>
    </location>
</feature>
<feature type="domain" description="FAD-binding FR-type" evidence="21">
    <location>
        <begin position="15"/>
        <end position="126"/>
    </location>
</feature>
<evidence type="ECO:0000256" key="8">
    <source>
        <dbReference type="ARBA" id="ARBA00022741"/>
    </source>
</evidence>
<keyword evidence="7 18" id="KW-0812">Transmembrane</keyword>
<dbReference type="CDD" id="cd06193">
    <property type="entry name" value="siderophore_interacting"/>
    <property type="match status" value="1"/>
</dbReference>
<dbReference type="GO" id="GO:0016887">
    <property type="term" value="F:ATP hydrolysis activity"/>
    <property type="evidence" value="ECO:0007669"/>
    <property type="project" value="InterPro"/>
</dbReference>
<evidence type="ECO:0000256" key="12">
    <source>
        <dbReference type="ARBA" id="ARBA00022989"/>
    </source>
</evidence>
<evidence type="ECO:0000256" key="18">
    <source>
        <dbReference type="SAM" id="Phobius"/>
    </source>
</evidence>
<dbReference type="PROSITE" id="PS50893">
    <property type="entry name" value="ABC_TRANSPORTER_2"/>
    <property type="match status" value="1"/>
</dbReference>
<evidence type="ECO:0000256" key="10">
    <source>
        <dbReference type="ARBA" id="ARBA00022840"/>
    </source>
</evidence>
<dbReference type="Gene3D" id="2.40.30.10">
    <property type="entry name" value="Translation factors"/>
    <property type="match status" value="1"/>
</dbReference>
<feature type="domain" description="ABC transmembrane type-1" evidence="20">
    <location>
        <begin position="320"/>
        <end position="602"/>
    </location>
</feature>
<keyword evidence="12 18" id="KW-1133">Transmembrane helix</keyword>
<dbReference type="InterPro" id="IPR013113">
    <property type="entry name" value="SIP_FAD-bd"/>
</dbReference>
<comment type="similarity">
    <text evidence="14">Belongs to the ABC transporter superfamily. Siderophore-Fe(3+) uptake transporter (SIUT) (TC 3.A.1.21) family.</text>
</comment>
<keyword evidence="5" id="KW-0997">Cell inner membrane</keyword>
<dbReference type="FunFam" id="3.40.50.300:FF:000221">
    <property type="entry name" value="Multidrug ABC transporter ATP-binding protein"/>
    <property type="match status" value="1"/>
</dbReference>
<comment type="subunit">
    <text evidence="15">Forms a heterodimer with IrtB.</text>
</comment>
<evidence type="ECO:0000313" key="23">
    <source>
        <dbReference type="Proteomes" id="UP000276526"/>
    </source>
</evidence>
<dbReference type="RefSeq" id="WP_125207307.1">
    <property type="nucleotide sequence ID" value="NZ_JAPJOD010000035.1"/>
</dbReference>
<dbReference type="InterPro" id="IPR039261">
    <property type="entry name" value="FNR_nucleotide-bd"/>
</dbReference>
<feature type="domain" description="ABC transporter" evidence="19">
    <location>
        <begin position="632"/>
        <end position="864"/>
    </location>
</feature>
<protein>
    <recommendedName>
        <fullName evidence="16">Mycobactin import ATP-binding/permease protein IrtA</fullName>
    </recommendedName>
</protein>
<dbReference type="InterPro" id="IPR036640">
    <property type="entry name" value="ABC1_TM_sf"/>
</dbReference>
<evidence type="ECO:0000256" key="4">
    <source>
        <dbReference type="ARBA" id="ARBA00022475"/>
    </source>
</evidence>
<dbReference type="InterPro" id="IPR027417">
    <property type="entry name" value="P-loop_NTPase"/>
</dbReference>
<proteinExistence type="inferred from homology"/>
<dbReference type="Gene3D" id="3.40.50.80">
    <property type="entry name" value="Nucleotide-binding domain of ferredoxin-NADP reductase (FNR) module"/>
    <property type="match status" value="1"/>
</dbReference>
<dbReference type="InterPro" id="IPR003439">
    <property type="entry name" value="ABC_transporter-like_ATP-bd"/>
</dbReference>
<dbReference type="SMART" id="SM00382">
    <property type="entry name" value="AAA"/>
    <property type="match status" value="1"/>
</dbReference>
<feature type="transmembrane region" description="Helical" evidence="18">
    <location>
        <begin position="315"/>
        <end position="340"/>
    </location>
</feature>
<dbReference type="Gene3D" id="1.20.1560.10">
    <property type="entry name" value="ABC transporter type 1, transmembrane domain"/>
    <property type="match status" value="1"/>
</dbReference>
<keyword evidence="9" id="KW-0274">FAD</keyword>
<keyword evidence="8" id="KW-0547">Nucleotide-binding</keyword>
<dbReference type="SUPFAM" id="SSF63380">
    <property type="entry name" value="Riboflavin synthase domain-like"/>
    <property type="match status" value="1"/>
</dbReference>
<evidence type="ECO:0000256" key="17">
    <source>
        <dbReference type="SAM" id="MobiDB-lite"/>
    </source>
</evidence>
<gene>
    <name evidence="22" type="ORF">CXF48_08975</name>
</gene>
<dbReference type="CDD" id="cd07346">
    <property type="entry name" value="ABC_6TM_exporters"/>
    <property type="match status" value="1"/>
</dbReference>
<evidence type="ECO:0000256" key="13">
    <source>
        <dbReference type="ARBA" id="ARBA00023136"/>
    </source>
</evidence>
<evidence type="ECO:0000256" key="7">
    <source>
        <dbReference type="ARBA" id="ARBA00022692"/>
    </source>
</evidence>
<dbReference type="PROSITE" id="PS00211">
    <property type="entry name" value="ABC_TRANSPORTER_1"/>
    <property type="match status" value="1"/>
</dbReference>
<evidence type="ECO:0000256" key="11">
    <source>
        <dbReference type="ARBA" id="ARBA00022967"/>
    </source>
</evidence>
<evidence type="ECO:0000259" key="21">
    <source>
        <dbReference type="PROSITE" id="PS51384"/>
    </source>
</evidence>
<dbReference type="Pfam" id="PF04954">
    <property type="entry name" value="SIP"/>
    <property type="match status" value="1"/>
</dbReference>
<feature type="transmembrane region" description="Helical" evidence="18">
    <location>
        <begin position="360"/>
        <end position="384"/>
    </location>
</feature>
<dbReference type="GO" id="GO:0140359">
    <property type="term" value="F:ABC-type transporter activity"/>
    <property type="evidence" value="ECO:0007669"/>
    <property type="project" value="InterPro"/>
</dbReference>
<keyword evidence="4" id="KW-1003">Cell membrane</keyword>
<keyword evidence="10" id="KW-0067">ATP-binding</keyword>
<evidence type="ECO:0000259" key="20">
    <source>
        <dbReference type="PROSITE" id="PS50929"/>
    </source>
</evidence>
<evidence type="ECO:0000256" key="16">
    <source>
        <dbReference type="ARBA" id="ARBA00023488"/>
    </source>
</evidence>
<evidence type="ECO:0000256" key="9">
    <source>
        <dbReference type="ARBA" id="ARBA00022827"/>
    </source>
</evidence>
<evidence type="ECO:0000256" key="6">
    <source>
        <dbReference type="ARBA" id="ARBA00022630"/>
    </source>
</evidence>
<feature type="compositionally biased region" description="Low complexity" evidence="17">
    <location>
        <begin position="255"/>
        <end position="288"/>
    </location>
</feature>
<evidence type="ECO:0000256" key="1">
    <source>
        <dbReference type="ARBA" id="ARBA00001974"/>
    </source>
</evidence>
<dbReference type="AlphaFoldDB" id="A0A426PXV2"/>
<dbReference type="GO" id="GO:0005524">
    <property type="term" value="F:ATP binding"/>
    <property type="evidence" value="ECO:0007669"/>
    <property type="project" value="UniProtKB-KW"/>
</dbReference>
<keyword evidence="6" id="KW-0285">Flavoprotein</keyword>
<dbReference type="SUPFAM" id="SSF52540">
    <property type="entry name" value="P-loop containing nucleoside triphosphate hydrolases"/>
    <property type="match status" value="1"/>
</dbReference>
<evidence type="ECO:0000256" key="15">
    <source>
        <dbReference type="ARBA" id="ARBA00023467"/>
    </source>
</evidence>
<dbReference type="PANTHER" id="PTHR24221:SF654">
    <property type="entry name" value="ATP-BINDING CASSETTE SUB-FAMILY B MEMBER 6"/>
    <property type="match status" value="1"/>
</dbReference>
<evidence type="ECO:0000259" key="19">
    <source>
        <dbReference type="PROSITE" id="PS50893"/>
    </source>
</evidence>
<dbReference type="InterPro" id="IPR017938">
    <property type="entry name" value="Riboflavin_synthase-like_b-brl"/>
</dbReference>
<dbReference type="Pfam" id="PF08021">
    <property type="entry name" value="FAD_binding_9"/>
    <property type="match status" value="1"/>
</dbReference>
<dbReference type="InterPro" id="IPR003593">
    <property type="entry name" value="AAA+_ATPase"/>
</dbReference>
<dbReference type="Pfam" id="PF00664">
    <property type="entry name" value="ABC_membrane"/>
    <property type="match status" value="1"/>
</dbReference>
<keyword evidence="11" id="KW-1278">Translocase</keyword>
<name>A0A426PXV2_9CORY</name>
<dbReference type="GO" id="GO:0005886">
    <property type="term" value="C:plasma membrane"/>
    <property type="evidence" value="ECO:0007669"/>
    <property type="project" value="UniProtKB-SubCell"/>
</dbReference>
<feature type="transmembrane region" description="Helical" evidence="18">
    <location>
        <begin position="552"/>
        <end position="571"/>
    </location>
</feature>
<evidence type="ECO:0000256" key="5">
    <source>
        <dbReference type="ARBA" id="ARBA00022519"/>
    </source>
</evidence>
<dbReference type="PROSITE" id="PS50929">
    <property type="entry name" value="ABC_TM1F"/>
    <property type="match status" value="1"/>
</dbReference>
<dbReference type="EMBL" id="PQNK01000015">
    <property type="protein sequence ID" value="RRO85949.1"/>
    <property type="molecule type" value="Genomic_DNA"/>
</dbReference>
<comment type="subcellular location">
    <subcellularLocation>
        <location evidence="2">Cell inner membrane</location>
        <topology evidence="2">Multi-pass membrane protein</topology>
    </subcellularLocation>
</comment>
<dbReference type="InterPro" id="IPR017927">
    <property type="entry name" value="FAD-bd_FR_type"/>
</dbReference>
<dbReference type="InterPro" id="IPR007037">
    <property type="entry name" value="SIP_rossman_dom"/>
</dbReference>
<dbReference type="Pfam" id="PF00005">
    <property type="entry name" value="ABC_tran"/>
    <property type="match status" value="1"/>
</dbReference>